<gene>
    <name evidence="2" type="ORF">PQU94_01160</name>
</gene>
<dbReference type="Proteomes" id="UP001216595">
    <property type="component" value="Unassembled WGS sequence"/>
</dbReference>
<organism evidence="2 3">
    <name type="scientific">Asticcacaulis currens</name>
    <dbReference type="NCBI Taxonomy" id="2984210"/>
    <lineage>
        <taxon>Bacteria</taxon>
        <taxon>Pseudomonadati</taxon>
        <taxon>Pseudomonadota</taxon>
        <taxon>Alphaproteobacteria</taxon>
        <taxon>Caulobacterales</taxon>
        <taxon>Caulobacteraceae</taxon>
        <taxon>Asticcacaulis</taxon>
    </lineage>
</organism>
<protein>
    <submittedName>
        <fullName evidence="2">Uncharacterized protein</fullName>
    </submittedName>
</protein>
<evidence type="ECO:0000256" key="1">
    <source>
        <dbReference type="SAM" id="Coils"/>
    </source>
</evidence>
<proteinExistence type="predicted"/>
<keyword evidence="3" id="KW-1185">Reference proteome</keyword>
<comment type="caution">
    <text evidence="2">The sequence shown here is derived from an EMBL/GenBank/DDBJ whole genome shotgun (WGS) entry which is preliminary data.</text>
</comment>
<evidence type="ECO:0000313" key="3">
    <source>
        <dbReference type="Proteomes" id="UP001216595"/>
    </source>
</evidence>
<dbReference type="RefSeq" id="WP_272739667.1">
    <property type="nucleotide sequence ID" value="NZ_JAQQKW010000001.1"/>
</dbReference>
<accession>A0ABT5I9N7</accession>
<dbReference type="EMBL" id="JAQQKW010000001">
    <property type="protein sequence ID" value="MDC7692882.1"/>
    <property type="molecule type" value="Genomic_DNA"/>
</dbReference>
<name>A0ABT5I9N7_9CAUL</name>
<reference evidence="2 3" key="1">
    <citation type="submission" date="2023-01" db="EMBL/GenBank/DDBJ databases">
        <title>Novel species of the genus Asticcacaulis isolated from rivers.</title>
        <authorList>
            <person name="Lu H."/>
        </authorList>
    </citation>
    <scope>NUCLEOTIDE SEQUENCE [LARGE SCALE GENOMIC DNA]</scope>
    <source>
        <strain evidence="2 3">DXS10W</strain>
    </source>
</reference>
<sequence length="121" mass="13245">MIGSQDWVAAKDGPSHDQEAPLLLHPSFWSQADVAAEIKKIPLEQIKPLIGARLNTMTRALGELLREISKLEDLARSADSRSATEILSAADELSDYAARLIEMTRLLNELHSAESPAQTTP</sequence>
<evidence type="ECO:0000313" key="2">
    <source>
        <dbReference type="EMBL" id="MDC7692882.1"/>
    </source>
</evidence>
<keyword evidence="1" id="KW-0175">Coiled coil</keyword>
<feature type="coiled-coil region" evidence="1">
    <location>
        <begin position="54"/>
        <end position="81"/>
    </location>
</feature>